<keyword evidence="2" id="KW-0732">Signal</keyword>
<evidence type="ECO:0000259" key="3">
    <source>
        <dbReference type="Pfam" id="PF25800"/>
    </source>
</evidence>
<feature type="compositionally biased region" description="Low complexity" evidence="1">
    <location>
        <begin position="524"/>
        <end position="534"/>
    </location>
</feature>
<dbReference type="InterPro" id="IPR057840">
    <property type="entry name" value="FimV_N"/>
</dbReference>
<sequence length="841" mass="87364">MKRPLQLSLAIALALGVTNAFALGLGAIQVQSGLNQPLKAEIPIIQSAPGEAEGLIITLASDEDFERVGMSRAGIGVPIEFNLEKNARGEPVIRITSKEIVREPFVGLLLEANWPKGRLLREYTLLLDPPVMAPAVKGSSAVAVAAKEPERTATQPLPPAKPASKPAPAAAAAPAAARAEPAAKPTAAPPAAAGNEYGPVAAGETLGEIARATRPGESVSVNQMMLALLKNNPNAFFKDNINALKRGAVLRIPNAEEIAANGSAREAAAAVRAQIDEWRGRAADAPTLVADTAPVATTTTKPSSPGSASTTQSSGERLALVPPMEGKSGQQSADRPGGGRAGGAGDAASKAELARVKEALTSKEQESSELKSRVKDLEDIRGKNEKLISLQNTELAELREKLKKLQEEASKEAATAATAAATPATASKNEPPVKAGAAPEPTKPETASADAKITKDDIWGSADGAIKAAPPSPGDSTATASPEATPADATKAPTPATTPTAAVTPEKTTTPEPKKVAPKPPAKKPAAAVPAPRPAASGPWYLEPWALGAAGVGGLLLVGLGIFGLRKRKPAPTATRTSIASSFGDSPIGAAAVAGDDAEERELIAQVQSDPTNAGAHLELLSLYYAQGDSHKFEAAAEEMYAYVADPNQPAWREVRTMGEELVPNNPLFSQRDSIVDKYPEDESAGEYRFEEPPVDESDDFPDFGEEPPRPVAAESSLATASMPALEVPDFDLGETRPPQPAPSADTSFSFDLPPIEEAPKMAAPRADEPEESFEAPEMPADASDDEFFAGEDAIGTKLDLAKAYLDMGDPDGARSMLEEVLAEGAPAQQEEARKLISEIG</sequence>
<gene>
    <name evidence="4" type="ORF">SAMN05216289_13220</name>
</gene>
<protein>
    <submittedName>
        <fullName evidence="4">Pilus assembly protein FimV</fullName>
    </submittedName>
</protein>
<feature type="region of interest" description="Disordered" evidence="1">
    <location>
        <begin position="285"/>
        <end position="350"/>
    </location>
</feature>
<dbReference type="AlphaFoldDB" id="A0A1I5A5I4"/>
<dbReference type="OrthoDB" id="5298707at2"/>
<feature type="compositionally biased region" description="Low complexity" evidence="1">
    <location>
        <begin position="285"/>
        <end position="315"/>
    </location>
</feature>
<feature type="compositionally biased region" description="Low complexity" evidence="1">
    <location>
        <begin position="413"/>
        <end position="426"/>
    </location>
</feature>
<dbReference type="InterPro" id="IPR038440">
    <property type="entry name" value="FimV_C_sf"/>
</dbReference>
<name>A0A1I5A5I4_9GAMM</name>
<feature type="signal peptide" evidence="2">
    <location>
        <begin position="1"/>
        <end position="22"/>
    </location>
</feature>
<dbReference type="NCBIfam" id="TIGR03504">
    <property type="entry name" value="FimV_Cterm"/>
    <property type="match status" value="1"/>
</dbReference>
<dbReference type="STRING" id="578942.SAMN05216289_13220"/>
<feature type="chain" id="PRO_5011693663" evidence="2">
    <location>
        <begin position="23"/>
        <end position="841"/>
    </location>
</feature>
<dbReference type="RefSeq" id="WP_092410078.1">
    <property type="nucleotide sequence ID" value="NZ_FOVF01000032.1"/>
</dbReference>
<feature type="region of interest" description="Disordered" evidence="1">
    <location>
        <begin position="406"/>
        <end position="534"/>
    </location>
</feature>
<proteinExistence type="predicted"/>
<evidence type="ECO:0000313" key="4">
    <source>
        <dbReference type="EMBL" id="SFN57479.1"/>
    </source>
</evidence>
<feature type="compositionally biased region" description="Low complexity" evidence="1">
    <location>
        <begin position="475"/>
        <end position="511"/>
    </location>
</feature>
<feature type="domain" description="FimV N-terminal" evidence="3">
    <location>
        <begin position="23"/>
        <end position="130"/>
    </location>
</feature>
<dbReference type="NCBIfam" id="TIGR03505">
    <property type="entry name" value="FimV_core"/>
    <property type="match status" value="1"/>
</dbReference>
<accession>A0A1I5A5I4</accession>
<feature type="region of interest" description="Disordered" evidence="1">
    <location>
        <begin position="144"/>
        <end position="196"/>
    </location>
</feature>
<feature type="compositionally biased region" description="Gly residues" evidence="1">
    <location>
        <begin position="336"/>
        <end position="345"/>
    </location>
</feature>
<dbReference type="EMBL" id="FOVF01000032">
    <property type="protein sequence ID" value="SFN57479.1"/>
    <property type="molecule type" value="Genomic_DNA"/>
</dbReference>
<evidence type="ECO:0000256" key="2">
    <source>
        <dbReference type="SAM" id="SignalP"/>
    </source>
</evidence>
<evidence type="ECO:0000256" key="1">
    <source>
        <dbReference type="SAM" id="MobiDB-lite"/>
    </source>
</evidence>
<evidence type="ECO:0000313" key="5">
    <source>
        <dbReference type="Proteomes" id="UP000198575"/>
    </source>
</evidence>
<feature type="region of interest" description="Disordered" evidence="1">
    <location>
        <begin position="680"/>
        <end position="784"/>
    </location>
</feature>
<feature type="compositionally biased region" description="Low complexity" evidence="1">
    <location>
        <begin position="162"/>
        <end position="193"/>
    </location>
</feature>
<dbReference type="InterPro" id="IPR020011">
    <property type="entry name" value="FimV_C"/>
</dbReference>
<reference evidence="4 5" key="1">
    <citation type="submission" date="2016-10" db="EMBL/GenBank/DDBJ databases">
        <authorList>
            <person name="de Groot N.N."/>
        </authorList>
    </citation>
    <scope>NUCLEOTIDE SEQUENCE [LARGE SCALE GENOMIC DNA]</scope>
    <source>
        <strain evidence="4 5">CGMCC 1.7659</strain>
    </source>
</reference>
<feature type="compositionally biased region" description="Acidic residues" evidence="1">
    <location>
        <begin position="693"/>
        <end position="706"/>
    </location>
</feature>
<dbReference type="Proteomes" id="UP000198575">
    <property type="component" value="Unassembled WGS sequence"/>
</dbReference>
<dbReference type="Pfam" id="PF25800">
    <property type="entry name" value="FimV_N"/>
    <property type="match status" value="1"/>
</dbReference>
<feature type="compositionally biased region" description="Basic and acidic residues" evidence="1">
    <location>
        <begin position="680"/>
        <end position="692"/>
    </location>
</feature>
<dbReference type="InterPro" id="IPR020012">
    <property type="entry name" value="LysM_FimV"/>
</dbReference>
<organism evidence="4 5">
    <name type="scientific">Dokdonella immobilis</name>
    <dbReference type="NCBI Taxonomy" id="578942"/>
    <lineage>
        <taxon>Bacteria</taxon>
        <taxon>Pseudomonadati</taxon>
        <taxon>Pseudomonadota</taxon>
        <taxon>Gammaproteobacteria</taxon>
        <taxon>Lysobacterales</taxon>
        <taxon>Rhodanobacteraceae</taxon>
        <taxon>Dokdonella</taxon>
    </lineage>
</organism>
<dbReference type="Gene3D" id="1.20.58.2200">
    <property type="match status" value="1"/>
</dbReference>
<keyword evidence="5" id="KW-1185">Reference proteome</keyword>